<evidence type="ECO:0000313" key="1">
    <source>
        <dbReference type="EMBL" id="VVD30963.1"/>
    </source>
</evidence>
<dbReference type="EMBL" id="LR699555">
    <property type="protein sequence ID" value="VVD30963.1"/>
    <property type="molecule type" value="Genomic_DNA"/>
</dbReference>
<dbReference type="AlphaFoldDB" id="A0A5Q4ZE79"/>
<name>A0A5Q4ZE79_9BURK</name>
<protein>
    <submittedName>
        <fullName evidence="1">Uncharacterized protein</fullName>
    </submittedName>
</protein>
<dbReference type="KEGG" id="pdio:PDMSB3_0127.2"/>
<organism evidence="1 2">
    <name type="scientific">Paraburkholderia dioscoreae</name>
    <dbReference type="NCBI Taxonomy" id="2604047"/>
    <lineage>
        <taxon>Bacteria</taxon>
        <taxon>Pseudomonadati</taxon>
        <taxon>Pseudomonadota</taxon>
        <taxon>Betaproteobacteria</taxon>
        <taxon>Burkholderiales</taxon>
        <taxon>Burkholderiaceae</taxon>
        <taxon>Paraburkholderia</taxon>
    </lineage>
</organism>
<evidence type="ECO:0000313" key="2">
    <source>
        <dbReference type="Proteomes" id="UP000325811"/>
    </source>
</evidence>
<dbReference type="RefSeq" id="WP_165189910.1">
    <property type="nucleotide sequence ID" value="NZ_LR699555.1"/>
</dbReference>
<dbReference type="Proteomes" id="UP000325811">
    <property type="component" value="Plasmid pI"/>
</dbReference>
<sequence length="111" mass="11902">MNKAKIILRKVLMVLGVAALIASLGSSALLYLNKQTLEKQNKLQSDKLTALDKRVDALNKASSDDKAELASLRDQVKLLQPENATLKESVGAFATQAAACDALKHTLNVKG</sequence>
<gene>
    <name evidence="1" type="ORF">PDMSB3_0127</name>
</gene>
<accession>A0A5Q4ZE79</accession>
<reference evidence="1 2" key="1">
    <citation type="submission" date="2019-08" db="EMBL/GenBank/DDBJ databases">
        <authorList>
            <person name="Herpell B J."/>
        </authorList>
    </citation>
    <scope>NUCLEOTIDE SEQUENCE [LARGE SCALE GENOMIC DNA]</scope>
    <source>
        <strain evidence="2">Msb3</strain>
        <plasmid evidence="1 2">pI</plasmid>
    </source>
</reference>
<geneLocation type="plasmid" evidence="1 2">
    <name>pI</name>
</geneLocation>
<keyword evidence="1" id="KW-0614">Plasmid</keyword>
<keyword evidence="2" id="KW-1185">Reference proteome</keyword>
<proteinExistence type="predicted"/>